<proteinExistence type="predicted"/>
<feature type="binding site" evidence="1">
    <location>
        <position position="198"/>
    </location>
    <ligand>
        <name>Mg(2+)</name>
        <dbReference type="ChEBI" id="CHEBI:18420"/>
        <label>1</label>
        <note>catalytic</note>
    </ligand>
</feature>
<keyword evidence="1" id="KW-0460">Magnesium</keyword>
<organism evidence="2 3">
    <name type="scientific">Solirubrobacter pauli</name>
    <dbReference type="NCBI Taxonomy" id="166793"/>
    <lineage>
        <taxon>Bacteria</taxon>
        <taxon>Bacillati</taxon>
        <taxon>Actinomycetota</taxon>
        <taxon>Thermoleophilia</taxon>
        <taxon>Solirubrobacterales</taxon>
        <taxon>Solirubrobacteraceae</taxon>
        <taxon>Solirubrobacter</taxon>
    </lineage>
</organism>
<name>A0A660LFI3_9ACTN</name>
<dbReference type="GO" id="GO:0008934">
    <property type="term" value="F:inositol monophosphate 1-phosphatase activity"/>
    <property type="evidence" value="ECO:0007669"/>
    <property type="project" value="TreeGrafter"/>
</dbReference>
<sequence length="239" mass="25170">MQAATQAAQSARNAPLRARAKSVPADLVTDADARAEHAAAEIIRAARPDDAIVGEEGTSDAGTTGRRWYLDGIDGTVAFANRFPGGWCSAVALVDDDGPLVSAVHDPLGELYAAARGEGATCNGEPLAIRTGRTLEQAHVALFLRQDRLVQPGVRANGHAIMDRAGLFRHAGPGTLELAWIAAGRLDAWIQPSTDPWDWHPGALLVTEAGGATRVVQRETRWHVAGPSSLVDALVALLT</sequence>
<dbReference type="InterPro" id="IPR000760">
    <property type="entry name" value="Inositol_monophosphatase-like"/>
</dbReference>
<dbReference type="AlphaFoldDB" id="A0A660LFI3"/>
<comment type="cofactor">
    <cofactor evidence="1">
        <name>Mg(2+)</name>
        <dbReference type="ChEBI" id="CHEBI:18420"/>
    </cofactor>
</comment>
<dbReference type="CDD" id="cd01637">
    <property type="entry name" value="IMPase_like"/>
    <property type="match status" value="1"/>
</dbReference>
<feature type="binding site" evidence="1">
    <location>
        <position position="74"/>
    </location>
    <ligand>
        <name>Mg(2+)</name>
        <dbReference type="ChEBI" id="CHEBI:18420"/>
        <label>1</label>
        <note>catalytic</note>
    </ligand>
</feature>
<dbReference type="PANTHER" id="PTHR20854">
    <property type="entry name" value="INOSITOL MONOPHOSPHATASE"/>
    <property type="match status" value="1"/>
</dbReference>
<dbReference type="PRINTS" id="PR00377">
    <property type="entry name" value="IMPHPHTASES"/>
</dbReference>
<dbReference type="PANTHER" id="PTHR20854:SF4">
    <property type="entry name" value="INOSITOL-1-MONOPHOSPHATASE-RELATED"/>
    <property type="match status" value="1"/>
</dbReference>
<feature type="binding site" evidence="1">
    <location>
        <position position="55"/>
    </location>
    <ligand>
        <name>Mg(2+)</name>
        <dbReference type="ChEBI" id="CHEBI:18420"/>
        <label>1</label>
        <note>catalytic</note>
    </ligand>
</feature>
<reference evidence="2 3" key="1">
    <citation type="submission" date="2018-10" db="EMBL/GenBank/DDBJ databases">
        <title>Genomic Encyclopedia of Archaeal and Bacterial Type Strains, Phase II (KMG-II): from individual species to whole genera.</title>
        <authorList>
            <person name="Goeker M."/>
        </authorList>
    </citation>
    <scope>NUCLEOTIDE SEQUENCE [LARGE SCALE GENOMIC DNA]</scope>
    <source>
        <strain evidence="2 3">DSM 14954</strain>
    </source>
</reference>
<dbReference type="Gene3D" id="3.40.190.80">
    <property type="match status" value="1"/>
</dbReference>
<feature type="binding site" evidence="1">
    <location>
        <position position="71"/>
    </location>
    <ligand>
        <name>Mg(2+)</name>
        <dbReference type="ChEBI" id="CHEBI:18420"/>
        <label>1</label>
        <note>catalytic</note>
    </ligand>
</feature>
<evidence type="ECO:0000313" key="2">
    <source>
        <dbReference type="EMBL" id="RKQ93887.1"/>
    </source>
</evidence>
<evidence type="ECO:0000313" key="3">
    <source>
        <dbReference type="Proteomes" id="UP000278962"/>
    </source>
</evidence>
<dbReference type="GO" id="GO:0046872">
    <property type="term" value="F:metal ion binding"/>
    <property type="evidence" value="ECO:0007669"/>
    <property type="project" value="UniProtKB-KW"/>
</dbReference>
<gene>
    <name evidence="2" type="ORF">C8N24_3762</name>
</gene>
<protein>
    <submittedName>
        <fullName evidence="2">Fructose-1,6-bisphosphatase/inositol monophosphatase family enzyme</fullName>
    </submittedName>
</protein>
<dbReference type="Gene3D" id="3.30.540.10">
    <property type="entry name" value="Fructose-1,6-Bisphosphatase, subunit A, domain 1"/>
    <property type="match status" value="1"/>
</dbReference>
<dbReference type="GO" id="GO:0007165">
    <property type="term" value="P:signal transduction"/>
    <property type="evidence" value="ECO:0007669"/>
    <property type="project" value="TreeGrafter"/>
</dbReference>
<keyword evidence="1" id="KW-0479">Metal-binding</keyword>
<dbReference type="Pfam" id="PF00459">
    <property type="entry name" value="Inositol_P"/>
    <property type="match status" value="1"/>
</dbReference>
<evidence type="ECO:0000256" key="1">
    <source>
        <dbReference type="PIRSR" id="PIRSR600760-2"/>
    </source>
</evidence>
<feature type="binding site" evidence="1">
    <location>
        <position position="73"/>
    </location>
    <ligand>
        <name>Mg(2+)</name>
        <dbReference type="ChEBI" id="CHEBI:18420"/>
        <label>1</label>
        <note>catalytic</note>
    </ligand>
</feature>
<dbReference type="SUPFAM" id="SSF56655">
    <property type="entry name" value="Carbohydrate phosphatase"/>
    <property type="match status" value="1"/>
</dbReference>
<dbReference type="Proteomes" id="UP000278962">
    <property type="component" value="Unassembled WGS sequence"/>
</dbReference>
<keyword evidence="3" id="KW-1185">Reference proteome</keyword>
<dbReference type="EMBL" id="RBIL01000001">
    <property type="protein sequence ID" value="RKQ93887.1"/>
    <property type="molecule type" value="Genomic_DNA"/>
</dbReference>
<comment type="caution">
    <text evidence="2">The sequence shown here is derived from an EMBL/GenBank/DDBJ whole genome shotgun (WGS) entry which is preliminary data.</text>
</comment>
<dbReference type="GO" id="GO:0006020">
    <property type="term" value="P:inositol metabolic process"/>
    <property type="evidence" value="ECO:0007669"/>
    <property type="project" value="TreeGrafter"/>
</dbReference>
<accession>A0A660LFI3</accession>